<dbReference type="Proteomes" id="UP000253940">
    <property type="component" value="Chromosome"/>
</dbReference>
<evidence type="ECO:0000256" key="3">
    <source>
        <dbReference type="ARBA" id="ARBA00007725"/>
    </source>
</evidence>
<reference evidence="14 15" key="1">
    <citation type="submission" date="2018-07" db="EMBL/GenBank/DDBJ databases">
        <title>Genome sequencing of Moraxellaceae gen. HYN0046.</title>
        <authorList>
            <person name="Kim M."/>
            <person name="Yi H."/>
        </authorList>
    </citation>
    <scope>NUCLEOTIDE SEQUENCE [LARGE SCALE GENOMIC DNA]</scope>
    <source>
        <strain evidence="14 15">HYN0046</strain>
    </source>
</reference>
<dbReference type="OrthoDB" id="9778062at2"/>
<evidence type="ECO:0000256" key="12">
    <source>
        <dbReference type="SAM" id="MobiDB-lite"/>
    </source>
</evidence>
<keyword evidence="7" id="KW-0997">Cell inner membrane</keyword>
<keyword evidence="15" id="KW-1185">Reference proteome</keyword>
<dbReference type="GO" id="GO:0015920">
    <property type="term" value="P:lipopolysaccharide transport"/>
    <property type="evidence" value="ECO:0007669"/>
    <property type="project" value="TreeGrafter"/>
</dbReference>
<comment type="subcellular location">
    <subcellularLocation>
        <location evidence="2">Cell inner membrane</location>
        <topology evidence="2">Multi-pass membrane protein</topology>
    </subcellularLocation>
</comment>
<dbReference type="RefSeq" id="WP_114897703.1">
    <property type="nucleotide sequence ID" value="NZ_CP031222.1"/>
</dbReference>
<dbReference type="GO" id="GO:0043190">
    <property type="term" value="C:ATP-binding cassette (ABC) transporter complex"/>
    <property type="evidence" value="ECO:0007669"/>
    <property type="project" value="InterPro"/>
</dbReference>
<comment type="function">
    <text evidence="1">Part of the ABC transporter complex LptBFG involved in the translocation of lipopolysaccharide (LPS) from the inner membrane to the outer membrane.</text>
</comment>
<keyword evidence="5" id="KW-0813">Transport</keyword>
<feature type="transmembrane region" description="Helical" evidence="13">
    <location>
        <begin position="297"/>
        <end position="316"/>
    </location>
</feature>
<dbReference type="KEGG" id="mbah:HYN46_00975"/>
<keyword evidence="6" id="KW-1003">Cell membrane</keyword>
<evidence type="ECO:0000313" key="15">
    <source>
        <dbReference type="Proteomes" id="UP000253940"/>
    </source>
</evidence>
<evidence type="ECO:0000256" key="6">
    <source>
        <dbReference type="ARBA" id="ARBA00022475"/>
    </source>
</evidence>
<sequence length="379" mass="42003">MIISRYLLRQVATTTLVVTSFLAFIMIGGRLIKYFGIAAQGRLDVSALLWLVAYRMPDFLTLILPLGFFTGLMLVFGRLYVDHEMAVLNASGVSRDSLALRLWPLAVLLIVVEAGLTLYAAPWGFQRSEKVLAEQSAKKGFDLVSPGRFINSGTYTFYADGQSKDRTTLLNVFVHQDAANGSDVIIVAKEAVRLIDPTRLNTIVELHNGRRYELKAGQLKYSEAQFATYRLHLNDPQAAEAVAMSNESMSTEDLLARPNDAKAQSELGWRLTMPVMIILAVILSLPLSQVNPRQGRYLRLFPALLVFVALVIGVLALKLRIGKGTLSVWWYAGLVFFYLSFAMILARKQRLTARLSGKTPHHPHGGNGPTNMPHVGELS</sequence>
<gene>
    <name evidence="14" type="primary">lptF</name>
    <name evidence="14" type="ORF">HYN46_00975</name>
</gene>
<comment type="subunit">
    <text evidence="11">Component of the lipopolysaccharide transport and assembly complex. The LptBFG transporter is composed of two ATP-binding proteins (LptB) and two transmembrane proteins (LptF and LptG).</text>
</comment>
<dbReference type="NCBIfam" id="TIGR04407">
    <property type="entry name" value="LptF_YjgP"/>
    <property type="match status" value="1"/>
</dbReference>
<name>A0A345P2T4_9GAMM</name>
<comment type="similarity">
    <text evidence="3">Belongs to the LptF/LptG family.</text>
</comment>
<evidence type="ECO:0000256" key="1">
    <source>
        <dbReference type="ARBA" id="ARBA00002265"/>
    </source>
</evidence>
<evidence type="ECO:0000256" key="4">
    <source>
        <dbReference type="ARBA" id="ARBA00014213"/>
    </source>
</evidence>
<proteinExistence type="inferred from homology"/>
<evidence type="ECO:0000256" key="8">
    <source>
        <dbReference type="ARBA" id="ARBA00022692"/>
    </source>
</evidence>
<feature type="transmembrane region" description="Helical" evidence="13">
    <location>
        <begin position="59"/>
        <end position="81"/>
    </location>
</feature>
<dbReference type="GO" id="GO:0055085">
    <property type="term" value="P:transmembrane transport"/>
    <property type="evidence" value="ECO:0007669"/>
    <property type="project" value="InterPro"/>
</dbReference>
<protein>
    <recommendedName>
        <fullName evidence="4">Lipopolysaccharide export system permease protein LptF</fullName>
    </recommendedName>
</protein>
<feature type="transmembrane region" description="Helical" evidence="13">
    <location>
        <begin position="328"/>
        <end position="346"/>
    </location>
</feature>
<dbReference type="Pfam" id="PF03739">
    <property type="entry name" value="LptF_LptG"/>
    <property type="match status" value="1"/>
</dbReference>
<keyword evidence="10 13" id="KW-0472">Membrane</keyword>
<dbReference type="EMBL" id="CP031222">
    <property type="protein sequence ID" value="AXI01593.1"/>
    <property type="molecule type" value="Genomic_DNA"/>
</dbReference>
<dbReference type="InterPro" id="IPR005495">
    <property type="entry name" value="LptG/LptF_permease"/>
</dbReference>
<keyword evidence="8 13" id="KW-0812">Transmembrane</keyword>
<evidence type="ECO:0000256" key="9">
    <source>
        <dbReference type="ARBA" id="ARBA00022989"/>
    </source>
</evidence>
<dbReference type="PANTHER" id="PTHR33529">
    <property type="entry name" value="SLR0882 PROTEIN-RELATED"/>
    <property type="match status" value="1"/>
</dbReference>
<feature type="transmembrane region" description="Helical" evidence="13">
    <location>
        <begin position="102"/>
        <end position="125"/>
    </location>
</feature>
<keyword evidence="9 13" id="KW-1133">Transmembrane helix</keyword>
<evidence type="ECO:0000256" key="5">
    <source>
        <dbReference type="ARBA" id="ARBA00022448"/>
    </source>
</evidence>
<dbReference type="AlphaFoldDB" id="A0A345P2T4"/>
<evidence type="ECO:0000256" key="2">
    <source>
        <dbReference type="ARBA" id="ARBA00004429"/>
    </source>
</evidence>
<evidence type="ECO:0000256" key="7">
    <source>
        <dbReference type="ARBA" id="ARBA00022519"/>
    </source>
</evidence>
<dbReference type="InterPro" id="IPR030922">
    <property type="entry name" value="LptF"/>
</dbReference>
<dbReference type="PANTHER" id="PTHR33529:SF7">
    <property type="entry name" value="LIPOPOLYSACCHARIDE EXPORT SYSTEM PERMEASE PROTEIN LPTF"/>
    <property type="match status" value="1"/>
</dbReference>
<feature type="transmembrane region" description="Helical" evidence="13">
    <location>
        <begin position="267"/>
        <end position="285"/>
    </location>
</feature>
<feature type="region of interest" description="Disordered" evidence="12">
    <location>
        <begin position="356"/>
        <end position="379"/>
    </location>
</feature>
<accession>A0A345P2T4</accession>
<organism evidence="14 15">
    <name type="scientific">Aquirhabdus parva</name>
    <dbReference type="NCBI Taxonomy" id="2283318"/>
    <lineage>
        <taxon>Bacteria</taxon>
        <taxon>Pseudomonadati</taxon>
        <taxon>Pseudomonadota</taxon>
        <taxon>Gammaproteobacteria</taxon>
        <taxon>Moraxellales</taxon>
        <taxon>Moraxellaceae</taxon>
        <taxon>Aquirhabdus</taxon>
    </lineage>
</organism>
<evidence type="ECO:0000256" key="11">
    <source>
        <dbReference type="ARBA" id="ARBA00026081"/>
    </source>
</evidence>
<evidence type="ECO:0000256" key="10">
    <source>
        <dbReference type="ARBA" id="ARBA00023136"/>
    </source>
</evidence>
<feature type="transmembrane region" description="Helical" evidence="13">
    <location>
        <begin position="6"/>
        <end position="27"/>
    </location>
</feature>
<evidence type="ECO:0000313" key="14">
    <source>
        <dbReference type="EMBL" id="AXI01593.1"/>
    </source>
</evidence>
<evidence type="ECO:0000256" key="13">
    <source>
        <dbReference type="SAM" id="Phobius"/>
    </source>
</evidence>